<gene>
    <name evidence="6" type="ORF">AALO17_02120</name>
</gene>
<dbReference type="SUPFAM" id="SSF55729">
    <property type="entry name" value="Acyl-CoA N-acyltransferases (Nat)"/>
    <property type="match status" value="1"/>
</dbReference>
<dbReference type="PANTHER" id="PTHR43420:SF12">
    <property type="entry name" value="N-ACETYLTRANSFERASE DOMAIN-CONTAINING PROTEIN"/>
    <property type="match status" value="1"/>
</dbReference>
<dbReference type="EMBL" id="CP011391">
    <property type="protein sequence ID" value="AMK53346.1"/>
    <property type="molecule type" value="Genomic_DNA"/>
</dbReference>
<name>A0A140DRR9_9FIRM</name>
<organism evidence="6 7">
    <name type="scientific">Faecalibaculum rodentium</name>
    <dbReference type="NCBI Taxonomy" id="1702221"/>
    <lineage>
        <taxon>Bacteria</taxon>
        <taxon>Bacillati</taxon>
        <taxon>Bacillota</taxon>
        <taxon>Erysipelotrichia</taxon>
        <taxon>Erysipelotrichales</taxon>
        <taxon>Erysipelotrichaceae</taxon>
        <taxon>Faecalibaculum</taxon>
    </lineage>
</organism>
<accession>A0A140DRR9</accession>
<evidence type="ECO:0000259" key="5">
    <source>
        <dbReference type="PROSITE" id="PS51186"/>
    </source>
</evidence>
<dbReference type="AlphaFoldDB" id="A0A140DRR9"/>
<dbReference type="Proteomes" id="UP000069771">
    <property type="component" value="Chromosome"/>
</dbReference>
<reference evidence="6 7" key="1">
    <citation type="journal article" date="2016" name="Gut Pathog.">
        <title>Whole genome sequencing of "Faecalibaculum rodentium" ALO17, isolated from C57BL/6J laboratory mouse feces.</title>
        <authorList>
            <person name="Lim S."/>
            <person name="Chang D.H."/>
            <person name="Ahn S."/>
            <person name="Kim B.C."/>
        </authorList>
    </citation>
    <scope>NUCLEOTIDE SEQUENCE [LARGE SCALE GENOMIC DNA]</scope>
    <source>
        <strain evidence="6 7">Alo17</strain>
    </source>
</reference>
<keyword evidence="7" id="KW-1185">Reference proteome</keyword>
<dbReference type="InterPro" id="IPR006464">
    <property type="entry name" value="AcTrfase_RimI/Ard1"/>
</dbReference>
<keyword evidence="3" id="KW-0808">Transferase</keyword>
<dbReference type="Pfam" id="PF00583">
    <property type="entry name" value="Acetyltransf_1"/>
    <property type="match status" value="1"/>
</dbReference>
<dbReference type="CDD" id="cd04301">
    <property type="entry name" value="NAT_SF"/>
    <property type="match status" value="1"/>
</dbReference>
<dbReference type="OrthoDB" id="9794566at2"/>
<dbReference type="GO" id="GO:0008080">
    <property type="term" value="F:N-acetyltransferase activity"/>
    <property type="evidence" value="ECO:0007669"/>
    <property type="project" value="InterPro"/>
</dbReference>
<evidence type="ECO:0000313" key="7">
    <source>
        <dbReference type="Proteomes" id="UP000069771"/>
    </source>
</evidence>
<dbReference type="InterPro" id="IPR000182">
    <property type="entry name" value="GNAT_dom"/>
</dbReference>
<proteinExistence type="inferred from homology"/>
<feature type="domain" description="N-acetyltransferase" evidence="5">
    <location>
        <begin position="8"/>
        <end position="158"/>
    </location>
</feature>
<protein>
    <recommendedName>
        <fullName evidence="5">N-acetyltransferase domain-containing protein</fullName>
    </recommendedName>
</protein>
<dbReference type="PROSITE" id="PS51186">
    <property type="entry name" value="GNAT"/>
    <property type="match status" value="1"/>
</dbReference>
<dbReference type="KEGG" id="fro:AALO17_02120"/>
<evidence type="ECO:0000256" key="3">
    <source>
        <dbReference type="ARBA" id="ARBA00022679"/>
    </source>
</evidence>
<keyword evidence="2" id="KW-0963">Cytoplasm</keyword>
<comment type="similarity">
    <text evidence="1">Belongs to the acetyltransferase family. RimI subfamily.</text>
</comment>
<dbReference type="NCBIfam" id="TIGR01575">
    <property type="entry name" value="rimI"/>
    <property type="match status" value="1"/>
</dbReference>
<sequence length="165" mass="18095">MQAEAQTLVLQEAGPEDVDRLTAMEAACFALPWTRDNVAGEMESNPFSHGWFLVRAGGDGMSGEAVAYAFMWETFETAQIARIGVLPPFRQQGLGLKFLALLKERAAGSGCEFLRLEMRASNEAARKLYEKAGLIQAGVTKRYYSDGEDAISMVAALESEETTCW</sequence>
<dbReference type="InterPro" id="IPR050680">
    <property type="entry name" value="YpeA/RimI_acetyltransf"/>
</dbReference>
<dbReference type="PANTHER" id="PTHR43420">
    <property type="entry name" value="ACETYLTRANSFERASE"/>
    <property type="match status" value="1"/>
</dbReference>
<evidence type="ECO:0000256" key="2">
    <source>
        <dbReference type="ARBA" id="ARBA00022490"/>
    </source>
</evidence>
<dbReference type="Gene3D" id="3.40.630.30">
    <property type="match status" value="1"/>
</dbReference>
<dbReference type="STRING" id="1702221.AALO17_02120"/>
<keyword evidence="4" id="KW-0012">Acyltransferase</keyword>
<evidence type="ECO:0000256" key="4">
    <source>
        <dbReference type="ARBA" id="ARBA00023315"/>
    </source>
</evidence>
<dbReference type="InterPro" id="IPR016181">
    <property type="entry name" value="Acyl_CoA_acyltransferase"/>
</dbReference>
<evidence type="ECO:0000256" key="1">
    <source>
        <dbReference type="ARBA" id="ARBA00005395"/>
    </source>
</evidence>
<evidence type="ECO:0000313" key="6">
    <source>
        <dbReference type="EMBL" id="AMK53346.1"/>
    </source>
</evidence>